<dbReference type="GO" id="GO:0005886">
    <property type="term" value="C:plasma membrane"/>
    <property type="evidence" value="ECO:0007669"/>
    <property type="project" value="UniProtKB-SubCell"/>
</dbReference>
<dbReference type="GO" id="GO:0005524">
    <property type="term" value="F:ATP binding"/>
    <property type="evidence" value="ECO:0007669"/>
    <property type="project" value="UniProtKB-KW"/>
</dbReference>
<keyword evidence="6 8" id="KW-0067">ATP-binding</keyword>
<dbReference type="SMART" id="SM00382">
    <property type="entry name" value="AAA"/>
    <property type="match status" value="1"/>
</dbReference>
<evidence type="ECO:0000256" key="3">
    <source>
        <dbReference type="ARBA" id="ARBA00022448"/>
    </source>
</evidence>
<dbReference type="InterPro" id="IPR003439">
    <property type="entry name" value="ABC_transporter-like_ATP-bd"/>
</dbReference>
<dbReference type="InterPro" id="IPR013563">
    <property type="entry name" value="Oligopep_ABC_C"/>
</dbReference>
<dbReference type="SUPFAM" id="SSF52540">
    <property type="entry name" value="P-loop containing nucleoside triphosphate hydrolases"/>
    <property type="match status" value="1"/>
</dbReference>
<evidence type="ECO:0000256" key="1">
    <source>
        <dbReference type="ARBA" id="ARBA00004417"/>
    </source>
</evidence>
<evidence type="ECO:0000313" key="8">
    <source>
        <dbReference type="EMBL" id="QEE19767.1"/>
    </source>
</evidence>
<organism evidence="8 9">
    <name type="scientific">Paradevosia tibetensis</name>
    <dbReference type="NCBI Taxonomy" id="1447062"/>
    <lineage>
        <taxon>Bacteria</taxon>
        <taxon>Pseudomonadati</taxon>
        <taxon>Pseudomonadota</taxon>
        <taxon>Alphaproteobacteria</taxon>
        <taxon>Hyphomicrobiales</taxon>
        <taxon>Devosiaceae</taxon>
        <taxon>Paradevosia</taxon>
    </lineage>
</organism>
<dbReference type="PROSITE" id="PS00211">
    <property type="entry name" value="ABC_TRANSPORTER_1"/>
    <property type="match status" value="1"/>
</dbReference>
<dbReference type="NCBIfam" id="TIGR01727">
    <property type="entry name" value="oligo_HPY"/>
    <property type="match status" value="1"/>
</dbReference>
<evidence type="ECO:0000256" key="7">
    <source>
        <dbReference type="ARBA" id="ARBA00023136"/>
    </source>
</evidence>
<dbReference type="Gene3D" id="3.40.50.300">
    <property type="entry name" value="P-loop containing nucleotide triphosphate hydrolases"/>
    <property type="match status" value="1"/>
</dbReference>
<dbReference type="RefSeq" id="WP_147655406.1">
    <property type="nucleotide sequence ID" value="NZ_BMFM01000001.1"/>
</dbReference>
<protein>
    <submittedName>
        <fullName evidence="8">ABC transporter ATP-binding protein</fullName>
    </submittedName>
</protein>
<proteinExistence type="inferred from homology"/>
<dbReference type="AlphaFoldDB" id="A0A5B9DKU6"/>
<dbReference type="GO" id="GO:0055085">
    <property type="term" value="P:transmembrane transport"/>
    <property type="evidence" value="ECO:0007669"/>
    <property type="project" value="UniProtKB-ARBA"/>
</dbReference>
<evidence type="ECO:0000256" key="4">
    <source>
        <dbReference type="ARBA" id="ARBA00022475"/>
    </source>
</evidence>
<accession>A0A5B9DKU6</accession>
<dbReference type="EMBL" id="CP041690">
    <property type="protein sequence ID" value="QEE19767.1"/>
    <property type="molecule type" value="Genomic_DNA"/>
</dbReference>
<dbReference type="GO" id="GO:0016887">
    <property type="term" value="F:ATP hydrolysis activity"/>
    <property type="evidence" value="ECO:0007669"/>
    <property type="project" value="InterPro"/>
</dbReference>
<evidence type="ECO:0000256" key="6">
    <source>
        <dbReference type="ARBA" id="ARBA00022840"/>
    </source>
</evidence>
<comment type="subcellular location">
    <subcellularLocation>
        <location evidence="1">Cell inner membrane</location>
        <topology evidence="1">Peripheral membrane protein</topology>
    </subcellularLocation>
</comment>
<dbReference type="CDD" id="cd03257">
    <property type="entry name" value="ABC_NikE_OppD_transporters"/>
    <property type="match status" value="1"/>
</dbReference>
<gene>
    <name evidence="8" type="ORF">FNA67_06080</name>
</gene>
<keyword evidence="5" id="KW-0547">Nucleotide-binding</keyword>
<dbReference type="InterPro" id="IPR027417">
    <property type="entry name" value="P-loop_NTPase"/>
</dbReference>
<dbReference type="OrthoDB" id="9815712at2"/>
<sequence>MIEQSTAPLLDIKGLVTEFRTETGLVRAVKGVDLAIGQGETVALVGESGSGKSVTSLSVMRLIPKGVGAITGGQILFRDRSGAIIDLAAQSEDAMRAIRGNQISMIFQEPMTSLNPTQKVGAQIAEAARLHQGLTRAQAKARAIEMLALVEIPEPARRAEVYPHQMSGGMRQRVMIAMALACNPALLIADEPTTALDVTVQLQILELMRRLQRELGMGILFITHNLGVVAEIADRVAVMYGGRIVETAPVNQLFAAPRHPYTRGLLESLPTADHAARARGETPRLKAIPGSVVDPRNPPAGCDFNPRCALAVANCRAEVPPLFEVGPGHQSRCFQWSELNG</sequence>
<dbReference type="GO" id="GO:0015833">
    <property type="term" value="P:peptide transport"/>
    <property type="evidence" value="ECO:0007669"/>
    <property type="project" value="InterPro"/>
</dbReference>
<dbReference type="Pfam" id="PF08352">
    <property type="entry name" value="oligo_HPY"/>
    <property type="match status" value="1"/>
</dbReference>
<keyword evidence="7" id="KW-0472">Membrane</keyword>
<dbReference type="Proteomes" id="UP000321062">
    <property type="component" value="Chromosome"/>
</dbReference>
<keyword evidence="9" id="KW-1185">Reference proteome</keyword>
<dbReference type="InterPro" id="IPR050388">
    <property type="entry name" value="ABC_Ni/Peptide_Import"/>
</dbReference>
<dbReference type="KEGG" id="yti:FNA67_06080"/>
<dbReference type="PANTHER" id="PTHR43297">
    <property type="entry name" value="OLIGOPEPTIDE TRANSPORT ATP-BINDING PROTEIN APPD"/>
    <property type="match status" value="1"/>
</dbReference>
<keyword evidence="3" id="KW-0813">Transport</keyword>
<evidence type="ECO:0000256" key="5">
    <source>
        <dbReference type="ARBA" id="ARBA00022741"/>
    </source>
</evidence>
<dbReference type="PANTHER" id="PTHR43297:SF2">
    <property type="entry name" value="DIPEPTIDE TRANSPORT ATP-BINDING PROTEIN DPPD"/>
    <property type="match status" value="1"/>
</dbReference>
<reference evidence="8 9" key="1">
    <citation type="journal article" date="2015" name="Int. J. Syst. Evol. Microbiol.">
        <title>Youhaiella tibetensis gen. nov., sp. nov., isolated from subsurface sediment.</title>
        <authorList>
            <person name="Wang Y.X."/>
            <person name="Huang F.Q."/>
            <person name="Nogi Y."/>
            <person name="Pang S.J."/>
            <person name="Wang P.K."/>
            <person name="Lv J."/>
        </authorList>
    </citation>
    <scope>NUCLEOTIDE SEQUENCE [LARGE SCALE GENOMIC DNA]</scope>
    <source>
        <strain evidence="9">fig4</strain>
    </source>
</reference>
<evidence type="ECO:0000313" key="9">
    <source>
        <dbReference type="Proteomes" id="UP000321062"/>
    </source>
</evidence>
<dbReference type="Pfam" id="PF00005">
    <property type="entry name" value="ABC_tran"/>
    <property type="match status" value="1"/>
</dbReference>
<name>A0A5B9DKU6_9HYPH</name>
<dbReference type="FunFam" id="3.40.50.300:FF:000016">
    <property type="entry name" value="Oligopeptide ABC transporter ATP-binding component"/>
    <property type="match status" value="1"/>
</dbReference>
<comment type="similarity">
    <text evidence="2">Belongs to the ABC transporter superfamily.</text>
</comment>
<dbReference type="InterPro" id="IPR003593">
    <property type="entry name" value="AAA+_ATPase"/>
</dbReference>
<keyword evidence="4" id="KW-1003">Cell membrane</keyword>
<evidence type="ECO:0000256" key="2">
    <source>
        <dbReference type="ARBA" id="ARBA00005417"/>
    </source>
</evidence>
<dbReference type="InterPro" id="IPR017871">
    <property type="entry name" value="ABC_transporter-like_CS"/>
</dbReference>
<dbReference type="PROSITE" id="PS50893">
    <property type="entry name" value="ABC_TRANSPORTER_2"/>
    <property type="match status" value="1"/>
</dbReference>